<accession>A0A7C9VEB8</accession>
<dbReference type="InterPro" id="IPR014587">
    <property type="entry name" value="UCP034077"/>
</dbReference>
<dbReference type="EMBL" id="JAAKZG010000039">
    <property type="protein sequence ID" value="NGN45326.1"/>
    <property type="molecule type" value="Genomic_DNA"/>
</dbReference>
<organism evidence="2 3">
    <name type="scientific">Mesorhizobium zhangyense</name>
    <dbReference type="NCBI Taxonomy" id="1776730"/>
    <lineage>
        <taxon>Bacteria</taxon>
        <taxon>Pseudomonadati</taxon>
        <taxon>Pseudomonadota</taxon>
        <taxon>Alphaproteobacteria</taxon>
        <taxon>Hyphomicrobiales</taxon>
        <taxon>Phyllobacteriaceae</taxon>
        <taxon>Mesorhizobium</taxon>
    </lineage>
</organism>
<dbReference type="Gene3D" id="3.30.1150.10">
    <property type="match status" value="1"/>
</dbReference>
<sequence>MKNIIIRISAAGLILMGPLAAQAEPLKTMDEVGAAIQACWKFPTDIKNSSVTLSFSLKRDGSLIGAPKPTAINVEGDEKARTTFVDTAIKSLQACLPLNLSPALANGIAGTIYTMRFATPGN</sequence>
<dbReference type="Proteomes" id="UP000481252">
    <property type="component" value="Unassembled WGS sequence"/>
</dbReference>
<proteinExistence type="predicted"/>
<evidence type="ECO:0000313" key="2">
    <source>
        <dbReference type="EMBL" id="NGN45326.1"/>
    </source>
</evidence>
<dbReference type="PIRSF" id="PIRSF034077">
    <property type="entry name" value="UCP034077"/>
    <property type="match status" value="1"/>
</dbReference>
<keyword evidence="3" id="KW-1185">Reference proteome</keyword>
<keyword evidence="1" id="KW-0732">Signal</keyword>
<evidence type="ECO:0000256" key="1">
    <source>
        <dbReference type="SAM" id="SignalP"/>
    </source>
</evidence>
<feature type="signal peptide" evidence="1">
    <location>
        <begin position="1"/>
        <end position="23"/>
    </location>
</feature>
<protein>
    <recommendedName>
        <fullName evidence="4">Cell envelope integrity protein TolA</fullName>
    </recommendedName>
</protein>
<feature type="chain" id="PRO_5028971576" description="Cell envelope integrity protein TolA" evidence="1">
    <location>
        <begin position="24"/>
        <end position="122"/>
    </location>
</feature>
<evidence type="ECO:0008006" key="4">
    <source>
        <dbReference type="Google" id="ProtNLM"/>
    </source>
</evidence>
<reference evidence="2 3" key="1">
    <citation type="submission" date="2020-02" db="EMBL/GenBank/DDBJ databases">
        <title>Genome sequence of the type strain CGMCC 1.15528 of Mesorhizobium zhangyense.</title>
        <authorList>
            <person name="Gao J."/>
            <person name="Sun J."/>
        </authorList>
    </citation>
    <scope>NUCLEOTIDE SEQUENCE [LARGE SCALE GENOMIC DNA]</scope>
    <source>
        <strain evidence="2 3">CGMCC 1.15528</strain>
    </source>
</reference>
<comment type="caution">
    <text evidence="2">The sequence shown here is derived from an EMBL/GenBank/DDBJ whole genome shotgun (WGS) entry which is preliminary data.</text>
</comment>
<dbReference type="AlphaFoldDB" id="A0A7C9VEB8"/>
<gene>
    <name evidence="2" type="ORF">G6N74_30235</name>
</gene>
<evidence type="ECO:0000313" key="3">
    <source>
        <dbReference type="Proteomes" id="UP000481252"/>
    </source>
</evidence>
<name>A0A7C9VEB8_9HYPH</name>